<gene>
    <name evidence="2" type="primary">rpl6</name>
    <name evidence="3" type="synonym">RPL6</name>
    <name evidence="3" type="ORF">POCGH01_API002100</name>
</gene>
<reference evidence="2" key="1">
    <citation type="journal article" date="2012" name="Mol. Biol. Evol.">
        <title>The Plasmodium Apicoplast Genome: Conserved Structure and Close Relationship of P. ovale to Rodent Malaria Parasites.</title>
        <authorList>
            <person name="Arisue N."/>
            <person name="Hashimoto T."/>
            <person name="Mitsui H."/>
            <person name="Palacpac N.M.Q."/>
            <person name="Kaneko A."/>
            <person name="Kawai S."/>
            <person name="Hasegawa M."/>
            <person name="Tanabe K."/>
            <person name="Horii T."/>
        </authorList>
    </citation>
    <scope>NUCLEOTIDE SEQUENCE</scope>
    <source>
        <strain evidence="2">NIGERIA II</strain>
    </source>
</reference>
<dbReference type="VEuPathDB" id="PlasmoDB:POWCR01_000241100"/>
<dbReference type="SUPFAM" id="SSF56053">
    <property type="entry name" value="Ribosomal protein L6"/>
    <property type="match status" value="1"/>
</dbReference>
<feature type="transmembrane region" description="Helical" evidence="1">
    <location>
        <begin position="51"/>
        <end position="72"/>
    </location>
</feature>
<geneLocation type="apicoplast" evidence="2"/>
<dbReference type="EMBL" id="LT594596">
    <property type="protein sequence ID" value="SCQ17337.1"/>
    <property type="molecule type" value="Genomic_DNA"/>
</dbReference>
<accession>A0A1D3UB17</accession>
<keyword evidence="4" id="KW-1185">Reference proteome</keyword>
<dbReference type="GO" id="GO:0019843">
    <property type="term" value="F:rRNA binding"/>
    <property type="evidence" value="ECO:0007669"/>
    <property type="project" value="InterPro"/>
</dbReference>
<keyword evidence="2" id="KW-0687">Ribonucleoprotein</keyword>
<dbReference type="InterPro" id="IPR036789">
    <property type="entry name" value="Ribosomal_uL6-like_a/b-dom_sf"/>
</dbReference>
<dbReference type="EMBL" id="AB649417">
    <property type="protein sequence ID" value="BAL70543.1"/>
    <property type="molecule type" value="Genomic_DNA"/>
</dbReference>
<dbReference type="GO" id="GO:0006412">
    <property type="term" value="P:translation"/>
    <property type="evidence" value="ECO:0007669"/>
    <property type="project" value="InterPro"/>
</dbReference>
<dbReference type="VEuPathDB" id="PlasmoDB:PocGH01_API002100"/>
<sequence>MLNYKIIYINNNNIIKLNNNINIIYYLILDKKNFDYIYIYYNMNINKIIKFIYILNTIYIFFINNNIVYLLFKIYKHIFYNNLKIKKYQINLNIIGINYKFYYIKKYNILIFKLKYNHKIIIKLPNLIFCEINISKNIICLYSLNLFLLNFISELINSFQYINKYKELGIKKVII</sequence>
<dbReference type="Proteomes" id="UP000242942">
    <property type="component" value="Apicoplast API"/>
</dbReference>
<keyword evidence="2" id="KW-0689">Ribosomal protein</keyword>
<dbReference type="GO" id="GO:0003735">
    <property type="term" value="F:structural constituent of ribosome"/>
    <property type="evidence" value="ECO:0007669"/>
    <property type="project" value="InterPro"/>
</dbReference>
<evidence type="ECO:0000313" key="2">
    <source>
        <dbReference type="EMBL" id="BAL70543.1"/>
    </source>
</evidence>
<protein>
    <submittedName>
        <fullName evidence="3">Apicoplast ribosomal protein L6, putative</fullName>
    </submittedName>
    <submittedName>
        <fullName evidence="2">Large subunit ribosomal protein 6</fullName>
    </submittedName>
</protein>
<keyword evidence="2" id="KW-0934">Plastid</keyword>
<accession>H7CDC3</accession>
<proteinExistence type="predicted"/>
<dbReference type="OrthoDB" id="387361at2759"/>
<dbReference type="AlphaFoldDB" id="H7CDC3"/>
<evidence type="ECO:0000313" key="3">
    <source>
        <dbReference type="EMBL" id="SCQ17337.1"/>
    </source>
</evidence>
<organism evidence="2">
    <name type="scientific">Plasmodium ovale</name>
    <name type="common">malaria parasite P. ovale</name>
    <dbReference type="NCBI Taxonomy" id="36330"/>
    <lineage>
        <taxon>Eukaryota</taxon>
        <taxon>Sar</taxon>
        <taxon>Alveolata</taxon>
        <taxon>Apicomplexa</taxon>
        <taxon>Aconoidasida</taxon>
        <taxon>Haemosporida</taxon>
        <taxon>Plasmodiidae</taxon>
        <taxon>Plasmodium</taxon>
        <taxon>Plasmodium (Plasmodium)</taxon>
    </lineage>
</organism>
<keyword evidence="1" id="KW-0472">Membrane</keyword>
<name>H7CDC3_PLAOA</name>
<evidence type="ECO:0000313" key="4">
    <source>
        <dbReference type="Proteomes" id="UP000242942"/>
    </source>
</evidence>
<keyword evidence="1" id="KW-0812">Transmembrane</keyword>
<keyword evidence="1" id="KW-1133">Transmembrane helix</keyword>
<dbReference type="Gene3D" id="3.90.930.12">
    <property type="entry name" value="Ribosomal protein L6, alpha-beta domain"/>
    <property type="match status" value="1"/>
</dbReference>
<keyword evidence="2" id="KW-0933">Apicoplast</keyword>
<dbReference type="GO" id="GO:0005840">
    <property type="term" value="C:ribosome"/>
    <property type="evidence" value="ECO:0007669"/>
    <property type="project" value="UniProtKB-KW"/>
</dbReference>
<reference evidence="3 4" key="2">
    <citation type="submission" date="2016-06" db="EMBL/GenBank/DDBJ databases">
        <authorList>
            <consortium name="Pathogen Informatics"/>
        </authorList>
    </citation>
    <scope>NUCLEOTIDE SEQUENCE [LARGE SCALE GENOMIC DNA]</scope>
    <source>
        <strain evidence="3">PocGH01</strain>
    </source>
</reference>
<evidence type="ECO:0000256" key="1">
    <source>
        <dbReference type="SAM" id="Phobius"/>
    </source>
</evidence>